<name>A0A0C2YAI2_PARME</name>
<evidence type="ECO:0008006" key="3">
    <source>
        <dbReference type="Google" id="ProtNLM"/>
    </source>
</evidence>
<keyword evidence="2" id="KW-1185">Reference proteome</keyword>
<dbReference type="STRING" id="272627.CCC_01620"/>
<organism evidence="1 2">
    <name type="scientific">Paramagnetospirillum magnetotacticum MS-1</name>
    <dbReference type="NCBI Taxonomy" id="272627"/>
    <lineage>
        <taxon>Bacteria</taxon>
        <taxon>Pseudomonadati</taxon>
        <taxon>Pseudomonadota</taxon>
        <taxon>Alphaproteobacteria</taxon>
        <taxon>Rhodospirillales</taxon>
        <taxon>Magnetospirillaceae</taxon>
        <taxon>Paramagnetospirillum</taxon>
    </lineage>
</organism>
<evidence type="ECO:0000313" key="1">
    <source>
        <dbReference type="EMBL" id="KIL96754.1"/>
    </source>
</evidence>
<accession>A0A0C2YAI2</accession>
<sequence length="84" mass="9859">MTETSPTPTETNIFLGYIDEDEYCRQRGISVRTAQRDRQLRQSPPYTVVGQRVMYRIDSIRTWLLDRERQVERKASAPRAGGRK</sequence>
<gene>
    <name evidence="1" type="ORF">CCC_01620</name>
</gene>
<protein>
    <recommendedName>
        <fullName evidence="3">Helix-turn-helix domain-containing protein</fullName>
    </recommendedName>
</protein>
<dbReference type="AlphaFoldDB" id="A0A0C2YAI2"/>
<dbReference type="EMBL" id="JXSL01000035">
    <property type="protein sequence ID" value="KIL96754.1"/>
    <property type="molecule type" value="Genomic_DNA"/>
</dbReference>
<dbReference type="RefSeq" id="WP_009868903.1">
    <property type="nucleotide sequence ID" value="NZ_JXSL01000035.1"/>
</dbReference>
<proteinExistence type="predicted"/>
<dbReference type="OrthoDB" id="7358859at2"/>
<reference evidence="1 2" key="1">
    <citation type="submission" date="2015-01" db="EMBL/GenBank/DDBJ databases">
        <title>Genome Sequence of Magnetospirillum magnetotacticum Strain MS-1.</title>
        <authorList>
            <person name="Marinov G.K."/>
            <person name="Smalley M.D."/>
            <person name="DeSalvo G."/>
        </authorList>
    </citation>
    <scope>NUCLEOTIDE SEQUENCE [LARGE SCALE GENOMIC DNA]</scope>
    <source>
        <strain evidence="1 2">MS-1</strain>
    </source>
</reference>
<comment type="caution">
    <text evidence="1">The sequence shown here is derived from an EMBL/GenBank/DDBJ whole genome shotgun (WGS) entry which is preliminary data.</text>
</comment>
<evidence type="ECO:0000313" key="2">
    <source>
        <dbReference type="Proteomes" id="UP000031971"/>
    </source>
</evidence>
<dbReference type="Proteomes" id="UP000031971">
    <property type="component" value="Unassembled WGS sequence"/>
</dbReference>